<keyword evidence="2" id="KW-1185">Reference proteome</keyword>
<reference evidence="1 2" key="1">
    <citation type="journal article" date="2018" name="Sci. Rep.">
        <title>Genomic signatures of local adaptation to the degree of environmental predictability in rotifers.</title>
        <authorList>
            <person name="Franch-Gras L."/>
            <person name="Hahn C."/>
            <person name="Garcia-Roger E.M."/>
            <person name="Carmona M.J."/>
            <person name="Serra M."/>
            <person name="Gomez A."/>
        </authorList>
    </citation>
    <scope>NUCLEOTIDE SEQUENCE [LARGE SCALE GENOMIC DNA]</scope>
    <source>
        <strain evidence="1">HYR1</strain>
    </source>
</reference>
<gene>
    <name evidence="1" type="ORF">BpHYR1_040733</name>
</gene>
<sequence length="60" mass="6939">MINTYLNTVEARIQEPIFYIEKNNLLLGGDGKIVDESLYARVKYNRGKDLKDLKCGYLVE</sequence>
<name>A0A3M7Q1N8_BRAPC</name>
<organism evidence="1 2">
    <name type="scientific">Brachionus plicatilis</name>
    <name type="common">Marine rotifer</name>
    <name type="synonym">Brachionus muelleri</name>
    <dbReference type="NCBI Taxonomy" id="10195"/>
    <lineage>
        <taxon>Eukaryota</taxon>
        <taxon>Metazoa</taxon>
        <taxon>Spiralia</taxon>
        <taxon>Gnathifera</taxon>
        <taxon>Rotifera</taxon>
        <taxon>Eurotatoria</taxon>
        <taxon>Monogononta</taxon>
        <taxon>Pseudotrocha</taxon>
        <taxon>Ploima</taxon>
        <taxon>Brachionidae</taxon>
        <taxon>Brachionus</taxon>
    </lineage>
</organism>
<evidence type="ECO:0000313" key="1">
    <source>
        <dbReference type="EMBL" id="RNA05320.1"/>
    </source>
</evidence>
<accession>A0A3M7Q1N8</accession>
<evidence type="ECO:0000313" key="2">
    <source>
        <dbReference type="Proteomes" id="UP000276133"/>
    </source>
</evidence>
<protein>
    <submittedName>
        <fullName evidence="1">Uncharacterized protein</fullName>
    </submittedName>
</protein>
<comment type="caution">
    <text evidence="1">The sequence shown here is derived from an EMBL/GenBank/DDBJ whole genome shotgun (WGS) entry which is preliminary data.</text>
</comment>
<dbReference type="AlphaFoldDB" id="A0A3M7Q1N8"/>
<dbReference type="EMBL" id="REGN01007776">
    <property type="protein sequence ID" value="RNA05320.1"/>
    <property type="molecule type" value="Genomic_DNA"/>
</dbReference>
<proteinExistence type="predicted"/>
<dbReference type="Proteomes" id="UP000276133">
    <property type="component" value="Unassembled WGS sequence"/>
</dbReference>